<comment type="caution">
    <text evidence="1">The sequence shown here is derived from an EMBL/GenBank/DDBJ whole genome shotgun (WGS) entry which is preliminary data.</text>
</comment>
<accession>A0ABT3HFU4</accession>
<gene>
    <name evidence="1" type="ORF">M2319_003624</name>
</gene>
<dbReference type="Proteomes" id="UP001209755">
    <property type="component" value="Unassembled WGS sequence"/>
</dbReference>
<dbReference type="RefSeq" id="WP_264602857.1">
    <property type="nucleotide sequence ID" value="NZ_JAOQNS010000011.1"/>
</dbReference>
<sequence length="137" mass="15345">MTTDPLIAYKTFLRDAIETRPSGTRRKLAMAFGTHPSFISQITNPALKVPLPAQHIPTLFQVCHLTPEEQDAFLDLYKRAHPAQATSIEELAENEKNVVKILLPQFDDPAVRADVIQAIRDFADNVIRLADGIAKRK</sequence>
<proteinExistence type="predicted"/>
<name>A0ABT3HFU4_9HYPH</name>
<keyword evidence="2" id="KW-1185">Reference proteome</keyword>
<organism evidence="1 2">
    <name type="scientific">Rhodobium gokarnense</name>
    <dbReference type="NCBI Taxonomy" id="364296"/>
    <lineage>
        <taxon>Bacteria</taxon>
        <taxon>Pseudomonadati</taxon>
        <taxon>Pseudomonadota</taxon>
        <taxon>Alphaproteobacteria</taxon>
        <taxon>Hyphomicrobiales</taxon>
        <taxon>Rhodobiaceae</taxon>
        <taxon>Rhodobium</taxon>
    </lineage>
</organism>
<protein>
    <submittedName>
        <fullName evidence="1">Uncharacterized protein</fullName>
    </submittedName>
</protein>
<evidence type="ECO:0000313" key="2">
    <source>
        <dbReference type="Proteomes" id="UP001209755"/>
    </source>
</evidence>
<dbReference type="EMBL" id="JAOQNS010000011">
    <property type="protein sequence ID" value="MCW2309273.1"/>
    <property type="molecule type" value="Genomic_DNA"/>
</dbReference>
<evidence type="ECO:0000313" key="1">
    <source>
        <dbReference type="EMBL" id="MCW2309273.1"/>
    </source>
</evidence>
<reference evidence="2" key="1">
    <citation type="submission" date="2023-07" db="EMBL/GenBank/DDBJ databases">
        <title>Genome sequencing of Purple Non-Sulfur Bacteria from various extreme environments.</title>
        <authorList>
            <person name="Mayer M."/>
        </authorList>
    </citation>
    <scope>NUCLEOTIDE SEQUENCE [LARGE SCALE GENOMIC DNA]</scope>
    <source>
        <strain evidence="2">DSM 17935</strain>
    </source>
</reference>